<dbReference type="EMBL" id="JACIEQ010000005">
    <property type="protein sequence ID" value="MBB4023393.1"/>
    <property type="molecule type" value="Genomic_DNA"/>
</dbReference>
<organism evidence="1 2">
    <name type="scientific">Actibacterium naphthalenivorans</name>
    <dbReference type="NCBI Taxonomy" id="1614693"/>
    <lineage>
        <taxon>Bacteria</taxon>
        <taxon>Pseudomonadati</taxon>
        <taxon>Pseudomonadota</taxon>
        <taxon>Alphaproteobacteria</taxon>
        <taxon>Rhodobacterales</taxon>
        <taxon>Roseobacteraceae</taxon>
        <taxon>Actibacterium</taxon>
    </lineage>
</organism>
<name>A0A840CF10_9RHOB</name>
<dbReference type="Proteomes" id="UP000585681">
    <property type="component" value="Unassembled WGS sequence"/>
</dbReference>
<reference evidence="1" key="1">
    <citation type="submission" date="2020-08" db="EMBL/GenBank/DDBJ databases">
        <title>Genomic Encyclopedia of Type Strains, Phase IV (KMG-IV): sequencing the most valuable type-strain genomes for metagenomic binning, comparative biology and taxonomic classification.</title>
        <authorList>
            <person name="Goeker M."/>
        </authorList>
    </citation>
    <scope>NUCLEOTIDE SEQUENCE [LARGE SCALE GENOMIC DNA]</scope>
    <source>
        <strain evidence="1">DSM 105040</strain>
    </source>
</reference>
<sequence>MMETICKRLRRFIAEEDATITAEAVMTLPVLVWTYVGSLAFFDAYDAKNVNQKAAYTISDMLSRETAPVNALYIQGLANTYDYLTTGHGTDSRIRVTIVRCADNCANNDASRVMTRDWSYGTGTLAPLTDGDLSSYLDVIPIMPAGDRVILVETFVTYTPAFNVGLDQRSFENTVVTRPRFMATIPWG</sequence>
<protein>
    <submittedName>
        <fullName evidence="1">Flp pilus assembly protein TadG</fullName>
    </submittedName>
</protein>
<evidence type="ECO:0000313" key="1">
    <source>
        <dbReference type="EMBL" id="MBB4023393.1"/>
    </source>
</evidence>
<accession>A0A840CF10</accession>
<keyword evidence="2" id="KW-1185">Reference proteome</keyword>
<dbReference type="AlphaFoldDB" id="A0A840CF10"/>
<proteinExistence type="predicted"/>
<comment type="caution">
    <text evidence="1">The sequence shown here is derived from an EMBL/GenBank/DDBJ whole genome shotgun (WGS) entry which is preliminary data.</text>
</comment>
<dbReference type="RefSeq" id="WP_054539582.1">
    <property type="nucleotide sequence ID" value="NZ_JACIEQ010000005.1"/>
</dbReference>
<evidence type="ECO:0000313" key="2">
    <source>
        <dbReference type="Proteomes" id="UP000585681"/>
    </source>
</evidence>
<gene>
    <name evidence="1" type="ORF">GGR17_003222</name>
</gene>